<keyword evidence="2" id="KW-1185">Reference proteome</keyword>
<dbReference type="RefSeq" id="WP_205459845.1">
    <property type="nucleotide sequence ID" value="NZ_JAFHKK010000030.1"/>
</dbReference>
<accession>A0ABS2WUH0</accession>
<reference evidence="1 2" key="3">
    <citation type="submission" date="2021-02" db="EMBL/GenBank/DDBJ databases">
        <authorList>
            <person name="Merkel A.Y."/>
        </authorList>
    </citation>
    <scope>NUCLEOTIDE SEQUENCE [LARGE SCALE GENOMIC DNA]</scope>
    <source>
        <strain evidence="1 2">T05b</strain>
    </source>
</reference>
<evidence type="ECO:0000313" key="1">
    <source>
        <dbReference type="EMBL" id="MBN2965296.1"/>
    </source>
</evidence>
<dbReference type="EMBL" id="JAFHKK010000030">
    <property type="protein sequence ID" value="MBN2965296.1"/>
    <property type="molecule type" value="Genomic_DNA"/>
</dbReference>
<sequence>MQTVTINIQNETLAKKVLWMLEHFKNDGLEIVSKEDMEDLKLLKATRDDESISFEQYLTDETKR</sequence>
<protein>
    <submittedName>
        <fullName evidence="1">Uncharacterized protein</fullName>
    </submittedName>
</protein>
<evidence type="ECO:0000313" key="2">
    <source>
        <dbReference type="Proteomes" id="UP000703590"/>
    </source>
</evidence>
<reference evidence="1 2" key="2">
    <citation type="submission" date="2021-02" db="EMBL/GenBank/DDBJ databases">
        <title>Sulfurospirillum tamanensis sp. nov.</title>
        <authorList>
            <person name="Frolova A."/>
            <person name="Merkel A."/>
            <person name="Slobodkin A."/>
        </authorList>
    </citation>
    <scope>NUCLEOTIDE SEQUENCE [LARGE SCALE GENOMIC DNA]</scope>
    <source>
        <strain evidence="1 2">T05b</strain>
    </source>
</reference>
<organism evidence="1 2">
    <name type="scientific">Sulfurospirillum tamanense</name>
    <dbReference type="NCBI Taxonomy" id="2813362"/>
    <lineage>
        <taxon>Bacteria</taxon>
        <taxon>Pseudomonadati</taxon>
        <taxon>Campylobacterota</taxon>
        <taxon>Epsilonproteobacteria</taxon>
        <taxon>Campylobacterales</taxon>
        <taxon>Sulfurospirillaceae</taxon>
        <taxon>Sulfurospirillum</taxon>
    </lineage>
</organism>
<name>A0ABS2WUH0_9BACT</name>
<gene>
    <name evidence="1" type="ORF">JWV37_10925</name>
</gene>
<dbReference type="Proteomes" id="UP000703590">
    <property type="component" value="Unassembled WGS sequence"/>
</dbReference>
<comment type="caution">
    <text evidence="1">The sequence shown here is derived from an EMBL/GenBank/DDBJ whole genome shotgun (WGS) entry which is preliminary data.</text>
</comment>
<reference evidence="2" key="1">
    <citation type="submission" date="2021-02" db="EMBL/GenBank/DDBJ databases">
        <title>Sulfurospirillum tamanensis sp. nov.</title>
        <authorList>
            <person name="Merkel A.Y."/>
        </authorList>
    </citation>
    <scope>NUCLEOTIDE SEQUENCE [LARGE SCALE GENOMIC DNA]</scope>
    <source>
        <strain evidence="2">T05b</strain>
    </source>
</reference>
<proteinExistence type="predicted"/>